<evidence type="ECO:0000313" key="3">
    <source>
        <dbReference type="Proteomes" id="UP001158576"/>
    </source>
</evidence>
<protein>
    <submittedName>
        <fullName evidence="2">Oidioi.mRNA.OKI2018_I69.chr2.g6575.t1.cds</fullName>
    </submittedName>
</protein>
<keyword evidence="1" id="KW-0732">Signal</keyword>
<sequence length="102" mass="11691">MKLLPFFAGLLNLSEAATVAPWPARPDRPELPVNCPRNVQVEICYTMCQSLICWEYPLVHYRRRRAIDEKMMQLTDEQVSCFSSNSVPYCNAKHGLSFDPLA</sequence>
<dbReference type="Proteomes" id="UP001158576">
    <property type="component" value="Chromosome 2"/>
</dbReference>
<feature type="chain" id="PRO_5045825825" evidence="1">
    <location>
        <begin position="17"/>
        <end position="102"/>
    </location>
</feature>
<feature type="signal peptide" evidence="1">
    <location>
        <begin position="1"/>
        <end position="16"/>
    </location>
</feature>
<evidence type="ECO:0000256" key="1">
    <source>
        <dbReference type="SAM" id="SignalP"/>
    </source>
</evidence>
<dbReference type="EMBL" id="OU015567">
    <property type="protein sequence ID" value="CAG5112352.1"/>
    <property type="molecule type" value="Genomic_DNA"/>
</dbReference>
<reference evidence="2 3" key="1">
    <citation type="submission" date="2021-04" db="EMBL/GenBank/DDBJ databases">
        <authorList>
            <person name="Bliznina A."/>
        </authorList>
    </citation>
    <scope>NUCLEOTIDE SEQUENCE [LARGE SCALE GENOMIC DNA]</scope>
</reference>
<organism evidence="2 3">
    <name type="scientific">Oikopleura dioica</name>
    <name type="common">Tunicate</name>
    <dbReference type="NCBI Taxonomy" id="34765"/>
    <lineage>
        <taxon>Eukaryota</taxon>
        <taxon>Metazoa</taxon>
        <taxon>Chordata</taxon>
        <taxon>Tunicata</taxon>
        <taxon>Appendicularia</taxon>
        <taxon>Copelata</taxon>
        <taxon>Oikopleuridae</taxon>
        <taxon>Oikopleura</taxon>
    </lineage>
</organism>
<proteinExistence type="predicted"/>
<accession>A0ABN7TAD8</accession>
<evidence type="ECO:0000313" key="2">
    <source>
        <dbReference type="EMBL" id="CAG5112352.1"/>
    </source>
</evidence>
<keyword evidence="3" id="KW-1185">Reference proteome</keyword>
<name>A0ABN7TAD8_OIKDI</name>
<gene>
    <name evidence="2" type="ORF">OKIOD_LOCUS15340</name>
</gene>